<feature type="domain" description="Helicase C-terminal" evidence="1">
    <location>
        <begin position="949"/>
        <end position="1103"/>
    </location>
</feature>
<evidence type="ECO:0000313" key="2">
    <source>
        <dbReference type="EMBL" id="AGK61346.1"/>
    </source>
</evidence>
<dbReference type="Proteomes" id="UP000013307">
    <property type="component" value="Chromosome"/>
</dbReference>
<dbReference type="SMART" id="SM00490">
    <property type="entry name" value="HELICc"/>
    <property type="match status" value="1"/>
</dbReference>
<dbReference type="PROSITE" id="PS51194">
    <property type="entry name" value="HELICASE_CTER"/>
    <property type="match status" value="1"/>
</dbReference>
<dbReference type="eggNOG" id="arCOG03948">
    <property type="taxonomic scope" value="Archaea"/>
</dbReference>
<dbReference type="STRING" id="387631.Asulf_01355"/>
<organism evidence="2 3">
    <name type="scientific">Archaeoglobus sulfaticallidus PM70-1</name>
    <dbReference type="NCBI Taxonomy" id="387631"/>
    <lineage>
        <taxon>Archaea</taxon>
        <taxon>Methanobacteriati</taxon>
        <taxon>Methanobacteriota</taxon>
        <taxon>Archaeoglobi</taxon>
        <taxon>Archaeoglobales</taxon>
        <taxon>Archaeoglobaceae</taxon>
        <taxon>Archaeoglobus</taxon>
    </lineage>
</organism>
<dbReference type="OrthoDB" id="114689at2157"/>
<reference evidence="2 3" key="1">
    <citation type="journal article" date="2013" name="Genome Announc.">
        <title>Complete Genome Sequence of the Thermophilic and Facultatively Chemolithoautotrophic Sulfate Reducer Archaeoglobus sulfaticallidus Strain PM70-1T.</title>
        <authorList>
            <person name="Stokke R."/>
            <person name="Hocking W.P."/>
            <person name="Steinsbu B.O."/>
            <person name="Steen I.H."/>
        </authorList>
    </citation>
    <scope>NUCLEOTIDE SEQUENCE [LARGE SCALE GENOMIC DNA]</scope>
    <source>
        <strain evidence="2">PM70-1</strain>
    </source>
</reference>
<evidence type="ECO:0000259" key="1">
    <source>
        <dbReference type="PROSITE" id="PS51194"/>
    </source>
</evidence>
<dbReference type="KEGG" id="ast:Asulf_01355"/>
<dbReference type="SUPFAM" id="SSF52540">
    <property type="entry name" value="P-loop containing nucleoside triphosphate hydrolases"/>
    <property type="match status" value="2"/>
</dbReference>
<dbReference type="Pfam" id="PF00271">
    <property type="entry name" value="Helicase_C"/>
    <property type="match status" value="1"/>
</dbReference>
<dbReference type="CDD" id="cd18785">
    <property type="entry name" value="SF2_C"/>
    <property type="match status" value="1"/>
</dbReference>
<sequence>MREVLIEELIKEILGPRNGPEEEMHWNPYKEYLTGVIEPVRCKKKKVPDPDSEDITLYGENFVSEDDVGEEVAPVIAPTELDPKTKPKSFGISFLIRGSKPELSICVTWGRYKKIQREDRITWKRFPYKVIVSFRLERDFMSFPIYQGEDGKILLYVRRVPLDYDHQNVVITLVNDLEPENCFEERITEACIFQPSIRVKLLGDARLAQPEIGDDLMLFLYRNRPVLARGYMCSAIWKDVDYQEYFEKKVLWPDGVYFEDCAEFFDCDVRSDFVPLYPSSAPNFEWDEEMRREFGDPPELFAYRLSEMWDEDEIERFLGPVVDAYRRWIQKNESRISSEPLPENLKQLGFQLIENQKELLRRIKNGIELLKSDEEARFAFCFANRVIWIQHKWKGRGEFRWWPFQLAFILMVLESLANPASRDREKTDLLWIATGGGKTEAYLALMAFIMALRRVRARRGKASESTGGGTAVITRYTLRLLTIQQFRRILRMVTAAEFLRVMRTEKGRGWRPEKCEMSEDFILGSTRFSAGLWVGGAVTPNHLRKKGYAIDALMGKDAEGEPAQVIRCPVCGTYLSVPSSGLPEGEKLYLLIRSGKTEEEIKSSILSFIETSGLIRNFRIFHHGGEFFTLEIELDKKMTENEVDNLWQDLKGQIAAELLSFRASRPGYFGCRSEVGRKSNIPRDFEIYCPNPHCTLNTEVEYVEGVPLNPDGNGEILPDGLVTKEHEHPFSGSRMPIPALTVDEQIYYRCPTIIVSTADKIARMAFEPRAASIYGNVEKYNAYYGYYRKNLLPETTTKSAADESNSIDVSPFSPPELIVQDELHLIEGPLGSMFGLYETVVEGLQNISGVKPKYIASTATIKDAELQVRQLFARNLFQFPAYGIDIEDSFFVRYPSWDAGWDENRPGRVYMGVYCPGMGPLTPQIRIWARLLKTCYDHRDDPAIKYFWTIVGYFNAIRELGGGRALYREDTVERLKQISLDRMRPVDPENVVELSSRISSTEIPVILDELEEGERRDPSENPDAIFTTSMFGTGVDVPHLSLMIVNGQPKTTSQYVQATGRVGRAHGALVITFLRAGRPRDLSHYEMFTGYHHRIHLEVEPSSVSPFSKGCLARASGPVLVSFLRNLPNPKVVWFDEYGGKEILNPVAEDDIKKFTDITLSRISRIITDNGTINELINYFRSQVDRWKYVAAKIRDVLKFMEYCLYRLPEFSVVLGDPLHEKSPSVEVVYRNAPQSLREIEETTGFEV</sequence>
<dbReference type="AlphaFoldDB" id="N0BLC6"/>
<keyword evidence="3" id="KW-1185">Reference proteome</keyword>
<protein>
    <recommendedName>
        <fullName evidence="1">Helicase C-terminal domain-containing protein</fullName>
    </recommendedName>
</protein>
<dbReference type="RefSeq" id="WP_015590944.1">
    <property type="nucleotide sequence ID" value="NC_021169.1"/>
</dbReference>
<dbReference type="Gene3D" id="3.40.50.300">
    <property type="entry name" value="P-loop containing nucleotide triphosphate hydrolases"/>
    <property type="match status" value="1"/>
</dbReference>
<dbReference type="NCBIfam" id="NF038326">
    <property type="entry name" value="DISARM_DrmAL"/>
    <property type="match status" value="1"/>
</dbReference>
<proteinExistence type="predicted"/>
<dbReference type="HOGENOM" id="CLU_004880_0_0_2"/>
<dbReference type="GeneID" id="15392994"/>
<dbReference type="InterPro" id="IPR001650">
    <property type="entry name" value="Helicase_C-like"/>
</dbReference>
<dbReference type="EMBL" id="CP005290">
    <property type="protein sequence ID" value="AGK61346.1"/>
    <property type="molecule type" value="Genomic_DNA"/>
</dbReference>
<name>N0BLC6_9EURY</name>
<evidence type="ECO:0000313" key="3">
    <source>
        <dbReference type="Proteomes" id="UP000013307"/>
    </source>
</evidence>
<accession>N0BLC6</accession>
<dbReference type="InterPro" id="IPR027417">
    <property type="entry name" value="P-loop_NTPase"/>
</dbReference>
<gene>
    <name evidence="2" type="ORF">Asulf_01355</name>
</gene>